<evidence type="ECO:0000313" key="2">
    <source>
        <dbReference type="EMBL" id="QKG24562.1"/>
    </source>
</evidence>
<dbReference type="PROSITE" id="PS50995">
    <property type="entry name" value="HTH_MARR_2"/>
    <property type="match status" value="1"/>
</dbReference>
<dbReference type="RefSeq" id="WP_246342294.1">
    <property type="nucleotide sequence ID" value="NZ_CP053892.1"/>
</dbReference>
<dbReference type="Gene3D" id="1.10.10.10">
    <property type="entry name" value="Winged helix-like DNA-binding domain superfamily/Winged helix DNA-binding domain"/>
    <property type="match status" value="1"/>
</dbReference>
<keyword evidence="3" id="KW-1185">Reference proteome</keyword>
<proteinExistence type="predicted"/>
<feature type="domain" description="HTH marR-type" evidence="1">
    <location>
        <begin position="11"/>
        <end position="147"/>
    </location>
</feature>
<dbReference type="GO" id="GO:0003700">
    <property type="term" value="F:DNA-binding transcription factor activity"/>
    <property type="evidence" value="ECO:0007669"/>
    <property type="project" value="InterPro"/>
</dbReference>
<gene>
    <name evidence="2" type="ORF">ACTIVE_6209</name>
</gene>
<organism evidence="2 3">
    <name type="scientific">Actinomadura verrucosospora</name>
    <dbReference type="NCBI Taxonomy" id="46165"/>
    <lineage>
        <taxon>Bacteria</taxon>
        <taxon>Bacillati</taxon>
        <taxon>Actinomycetota</taxon>
        <taxon>Actinomycetes</taxon>
        <taxon>Streptosporangiales</taxon>
        <taxon>Thermomonosporaceae</taxon>
        <taxon>Actinomadura</taxon>
    </lineage>
</organism>
<dbReference type="PANTHER" id="PTHR33164">
    <property type="entry name" value="TRANSCRIPTIONAL REGULATOR, MARR FAMILY"/>
    <property type="match status" value="1"/>
</dbReference>
<evidence type="ECO:0000313" key="3">
    <source>
        <dbReference type="Proteomes" id="UP000501240"/>
    </source>
</evidence>
<dbReference type="PANTHER" id="PTHR33164:SF99">
    <property type="entry name" value="MARR FAMILY REGULATORY PROTEIN"/>
    <property type="match status" value="1"/>
</dbReference>
<sequence length="150" mass="17068">MTEHRWLDDREQRAWRGYLAMSARLSARMNRDLQNESGLSLTDYDVLVQLTDRPSGCARVLELAESLQWEKSRLSHHIARMTKRGLVDRREVEGDARGTLIALTGKGRRAIEEAAPAHVAAIRDLIFDHLTEDQVKTLHAITDTVLARLD</sequence>
<name>A0A7D3ZR76_ACTVE</name>
<dbReference type="InterPro" id="IPR036388">
    <property type="entry name" value="WH-like_DNA-bd_sf"/>
</dbReference>
<dbReference type="InterPro" id="IPR039422">
    <property type="entry name" value="MarR/SlyA-like"/>
</dbReference>
<dbReference type="Proteomes" id="UP000501240">
    <property type="component" value="Chromosome"/>
</dbReference>
<evidence type="ECO:0000259" key="1">
    <source>
        <dbReference type="PROSITE" id="PS50995"/>
    </source>
</evidence>
<dbReference type="Pfam" id="PF12802">
    <property type="entry name" value="MarR_2"/>
    <property type="match status" value="1"/>
</dbReference>
<accession>A0A7D3ZR76</accession>
<dbReference type="GO" id="GO:0006950">
    <property type="term" value="P:response to stress"/>
    <property type="evidence" value="ECO:0007669"/>
    <property type="project" value="TreeGrafter"/>
</dbReference>
<protein>
    <submittedName>
        <fullName evidence="2">MarR family transcriptional regulator</fullName>
    </submittedName>
</protein>
<dbReference type="InterPro" id="IPR000835">
    <property type="entry name" value="HTH_MarR-typ"/>
</dbReference>
<dbReference type="EMBL" id="CP053892">
    <property type="protein sequence ID" value="QKG24562.1"/>
    <property type="molecule type" value="Genomic_DNA"/>
</dbReference>
<dbReference type="InterPro" id="IPR036390">
    <property type="entry name" value="WH_DNA-bd_sf"/>
</dbReference>
<dbReference type="AlphaFoldDB" id="A0A7D3ZR76"/>
<dbReference type="SMART" id="SM00347">
    <property type="entry name" value="HTH_MARR"/>
    <property type="match status" value="1"/>
</dbReference>
<dbReference type="PRINTS" id="PR00598">
    <property type="entry name" value="HTHMARR"/>
</dbReference>
<dbReference type="SUPFAM" id="SSF46785">
    <property type="entry name" value="Winged helix' DNA-binding domain"/>
    <property type="match status" value="1"/>
</dbReference>
<reference evidence="2 3" key="1">
    <citation type="submission" date="2020-05" db="EMBL/GenBank/DDBJ databases">
        <title>Actinomadura verrucosospora NRRL-B18236 (PFL_A860) Genome sequencing and assembly.</title>
        <authorList>
            <person name="Samborskyy M."/>
        </authorList>
    </citation>
    <scope>NUCLEOTIDE SEQUENCE [LARGE SCALE GENOMIC DNA]</scope>
    <source>
        <strain evidence="2 3">NRRL:B18236</strain>
    </source>
</reference>